<name>A0ABD2WE30_9HYME</name>
<dbReference type="Proteomes" id="UP001627154">
    <property type="component" value="Unassembled WGS sequence"/>
</dbReference>
<proteinExistence type="predicted"/>
<keyword evidence="2" id="KW-1185">Reference proteome</keyword>
<sequence length="113" mass="13459">MNASLGYFRQFDYGWYYNYEKYGSWSPPHYDLSKVTAPVSLHYSLNDWISNESDVRILGQTLPNMIGKYRLPHTNFNHADYLWARDVRKMLYFKLLSLINRETDAIIKRNNAV</sequence>
<dbReference type="EMBL" id="JBJJXI010000111">
    <property type="protein sequence ID" value="KAL3391191.1"/>
    <property type="molecule type" value="Genomic_DNA"/>
</dbReference>
<dbReference type="Gene3D" id="3.40.50.1820">
    <property type="entry name" value="alpha/beta hydrolase"/>
    <property type="match status" value="1"/>
</dbReference>
<comment type="caution">
    <text evidence="1">The sequence shown here is derived from an EMBL/GenBank/DDBJ whole genome shotgun (WGS) entry which is preliminary data.</text>
</comment>
<accession>A0ABD2WE30</accession>
<reference evidence="1 2" key="1">
    <citation type="journal article" date="2024" name="bioRxiv">
        <title>A reference genome for Trichogramma kaykai: A tiny desert-dwelling parasitoid wasp with competing sex-ratio distorters.</title>
        <authorList>
            <person name="Culotta J."/>
            <person name="Lindsey A.R."/>
        </authorList>
    </citation>
    <scope>NUCLEOTIDE SEQUENCE [LARGE SCALE GENOMIC DNA]</scope>
    <source>
        <strain evidence="1 2">KSX58</strain>
    </source>
</reference>
<dbReference type="PANTHER" id="PTHR11005">
    <property type="entry name" value="LYSOSOMAL ACID LIPASE-RELATED"/>
    <property type="match status" value="1"/>
</dbReference>
<dbReference type="AlphaFoldDB" id="A0ABD2WE30"/>
<protein>
    <recommendedName>
        <fullName evidence="3">Lipase</fullName>
    </recommendedName>
</protein>
<dbReference type="InterPro" id="IPR029058">
    <property type="entry name" value="AB_hydrolase_fold"/>
</dbReference>
<gene>
    <name evidence="1" type="ORF">TKK_013939</name>
</gene>
<evidence type="ECO:0008006" key="3">
    <source>
        <dbReference type="Google" id="ProtNLM"/>
    </source>
</evidence>
<dbReference type="SUPFAM" id="SSF53474">
    <property type="entry name" value="alpha/beta-Hydrolases"/>
    <property type="match status" value="1"/>
</dbReference>
<evidence type="ECO:0000313" key="1">
    <source>
        <dbReference type="EMBL" id="KAL3391191.1"/>
    </source>
</evidence>
<evidence type="ECO:0000313" key="2">
    <source>
        <dbReference type="Proteomes" id="UP001627154"/>
    </source>
</evidence>
<organism evidence="1 2">
    <name type="scientific">Trichogramma kaykai</name>
    <dbReference type="NCBI Taxonomy" id="54128"/>
    <lineage>
        <taxon>Eukaryota</taxon>
        <taxon>Metazoa</taxon>
        <taxon>Ecdysozoa</taxon>
        <taxon>Arthropoda</taxon>
        <taxon>Hexapoda</taxon>
        <taxon>Insecta</taxon>
        <taxon>Pterygota</taxon>
        <taxon>Neoptera</taxon>
        <taxon>Endopterygota</taxon>
        <taxon>Hymenoptera</taxon>
        <taxon>Apocrita</taxon>
        <taxon>Proctotrupomorpha</taxon>
        <taxon>Chalcidoidea</taxon>
        <taxon>Trichogrammatidae</taxon>
        <taxon>Trichogramma</taxon>
    </lineage>
</organism>